<dbReference type="Gene3D" id="3.40.640.10">
    <property type="entry name" value="Type I PLP-dependent aspartate aminotransferase-like (Major domain)"/>
    <property type="match status" value="1"/>
</dbReference>
<dbReference type="Pfam" id="PF00155">
    <property type="entry name" value="Aminotran_1_2"/>
    <property type="match status" value="1"/>
</dbReference>
<keyword evidence="6" id="KW-0808">Transferase</keyword>
<evidence type="ECO:0000256" key="3">
    <source>
        <dbReference type="ARBA" id="ARBA00011738"/>
    </source>
</evidence>
<dbReference type="InterPro" id="IPR000796">
    <property type="entry name" value="Asp_trans"/>
</dbReference>
<comment type="similarity">
    <text evidence="2">Belongs to the class-I pyridoxal-phosphate-dependent aminotransferase family.</text>
</comment>
<protein>
    <recommendedName>
        <fullName evidence="4">aspartate transaminase</fullName>
        <ecNumber evidence="4">2.6.1.1</ecNumber>
    </recommendedName>
</protein>
<dbReference type="GO" id="GO:0030170">
    <property type="term" value="F:pyridoxal phosphate binding"/>
    <property type="evidence" value="ECO:0007669"/>
    <property type="project" value="InterPro"/>
</dbReference>
<reference evidence="10" key="1">
    <citation type="submission" date="2020-01" db="EMBL/GenBank/DDBJ databases">
        <title>Draft genome sequence of the Termite Coptotermes fromosanus.</title>
        <authorList>
            <person name="Itakura S."/>
            <person name="Yosikawa Y."/>
            <person name="Umezawa K."/>
        </authorList>
    </citation>
    <scope>NUCLEOTIDE SEQUENCE [LARGE SCALE GENOMIC DNA]</scope>
</reference>
<evidence type="ECO:0000313" key="10">
    <source>
        <dbReference type="Proteomes" id="UP000502823"/>
    </source>
</evidence>
<dbReference type="GO" id="GO:0004069">
    <property type="term" value="F:L-aspartate:2-oxoglutarate aminotransferase activity"/>
    <property type="evidence" value="ECO:0007669"/>
    <property type="project" value="UniProtKB-EC"/>
</dbReference>
<dbReference type="GO" id="GO:0005829">
    <property type="term" value="C:cytosol"/>
    <property type="evidence" value="ECO:0007669"/>
    <property type="project" value="TreeGrafter"/>
</dbReference>
<dbReference type="GO" id="GO:0006532">
    <property type="term" value="P:aspartate biosynthetic process"/>
    <property type="evidence" value="ECO:0007669"/>
    <property type="project" value="TreeGrafter"/>
</dbReference>
<dbReference type="SUPFAM" id="SSF53383">
    <property type="entry name" value="PLP-dependent transferases"/>
    <property type="match status" value="1"/>
</dbReference>
<organism evidence="9 10">
    <name type="scientific">Coptotermes formosanus</name>
    <name type="common">Formosan subterranean termite</name>
    <dbReference type="NCBI Taxonomy" id="36987"/>
    <lineage>
        <taxon>Eukaryota</taxon>
        <taxon>Metazoa</taxon>
        <taxon>Ecdysozoa</taxon>
        <taxon>Arthropoda</taxon>
        <taxon>Hexapoda</taxon>
        <taxon>Insecta</taxon>
        <taxon>Pterygota</taxon>
        <taxon>Neoptera</taxon>
        <taxon>Polyneoptera</taxon>
        <taxon>Dictyoptera</taxon>
        <taxon>Blattodea</taxon>
        <taxon>Blattoidea</taxon>
        <taxon>Termitoidae</taxon>
        <taxon>Rhinotermitidae</taxon>
        <taxon>Coptotermes</taxon>
    </lineage>
</organism>
<dbReference type="PRINTS" id="PR00799">
    <property type="entry name" value="TRANSAMINASE"/>
</dbReference>
<evidence type="ECO:0000256" key="6">
    <source>
        <dbReference type="ARBA" id="ARBA00022679"/>
    </source>
</evidence>
<evidence type="ECO:0000256" key="5">
    <source>
        <dbReference type="ARBA" id="ARBA00022576"/>
    </source>
</evidence>
<dbReference type="InterPro" id="IPR015424">
    <property type="entry name" value="PyrdxlP-dep_Trfase"/>
</dbReference>
<dbReference type="Proteomes" id="UP000502823">
    <property type="component" value="Unassembled WGS sequence"/>
</dbReference>
<sequence length="334" mass="38067">MATPHFQPLENNQEFLDVIDVCMKDNADKSEQKIDLIPGDITTTKFVVRLKFPAMATLLIGQNSISRGTYRDENGKPWVLPCVLRIENEMLRSATYNHEYVLFLGLDLFKELVPPLVLGENSSALKSGRAFGIQTASGTCALRIGAELLVRHAKYTTFYTSVQTWDQHEATFLYAGFSNSRQYRYWDPVKRGVDFDGMMQDIRQAPENSVIVLQACAHNPTGCDLTKEQWIKVADVVQEKKLYPFFDIAYQGFASGDMEEDAWPVRYFVDRGLETIQVMVKRLQAVRQGLKQRLEKLGTPGNWNHITAQTGMFSFTGLTSKYALWHFRDGNINR</sequence>
<dbReference type="PANTHER" id="PTHR11879">
    <property type="entry name" value="ASPARTATE AMINOTRANSFERASE"/>
    <property type="match status" value="1"/>
</dbReference>
<keyword evidence="5" id="KW-0032">Aminotransferase</keyword>
<dbReference type="Gene3D" id="3.90.1150.10">
    <property type="entry name" value="Aspartate Aminotransferase, domain 1"/>
    <property type="match status" value="1"/>
</dbReference>
<accession>A0A6L2PXQ4</accession>
<dbReference type="EMBL" id="BLKM01000688">
    <property type="protein sequence ID" value="GFG37319.1"/>
    <property type="molecule type" value="Genomic_DNA"/>
</dbReference>
<evidence type="ECO:0000256" key="7">
    <source>
        <dbReference type="ARBA" id="ARBA00022898"/>
    </source>
</evidence>
<evidence type="ECO:0000313" key="9">
    <source>
        <dbReference type="EMBL" id="GFG37319.1"/>
    </source>
</evidence>
<keyword evidence="7" id="KW-0663">Pyridoxal phosphate</keyword>
<comment type="caution">
    <text evidence="9">The sequence shown here is derived from an EMBL/GenBank/DDBJ whole genome shotgun (WGS) entry which is preliminary data.</text>
</comment>
<dbReference type="InterPro" id="IPR015422">
    <property type="entry name" value="PyrdxlP-dep_Trfase_small"/>
</dbReference>
<evidence type="ECO:0000256" key="1">
    <source>
        <dbReference type="ARBA" id="ARBA00001933"/>
    </source>
</evidence>
<dbReference type="OrthoDB" id="6752799at2759"/>
<keyword evidence="10" id="KW-1185">Reference proteome</keyword>
<evidence type="ECO:0000256" key="4">
    <source>
        <dbReference type="ARBA" id="ARBA00012753"/>
    </source>
</evidence>
<dbReference type="InterPro" id="IPR015421">
    <property type="entry name" value="PyrdxlP-dep_Trfase_major"/>
</dbReference>
<comment type="cofactor">
    <cofactor evidence="1">
        <name>pyridoxal 5'-phosphate</name>
        <dbReference type="ChEBI" id="CHEBI:597326"/>
    </cofactor>
</comment>
<comment type="subunit">
    <text evidence="3">Homodimer.</text>
</comment>
<evidence type="ECO:0000259" key="8">
    <source>
        <dbReference type="Pfam" id="PF00155"/>
    </source>
</evidence>
<dbReference type="PANTHER" id="PTHR11879:SF55">
    <property type="entry name" value="GLUTAMATE OXALOACETATE TRANSAMINASE 1, ISOFORM B"/>
    <property type="match status" value="1"/>
</dbReference>
<gene>
    <name evidence="9" type="ORF">Cfor_03257</name>
</gene>
<proteinExistence type="inferred from homology"/>
<evidence type="ECO:0000256" key="2">
    <source>
        <dbReference type="ARBA" id="ARBA00007441"/>
    </source>
</evidence>
<dbReference type="AlphaFoldDB" id="A0A6L2PXQ4"/>
<feature type="domain" description="Aminotransferase class I/classII large" evidence="8">
    <location>
        <begin position="66"/>
        <end position="276"/>
    </location>
</feature>
<name>A0A6L2PXQ4_COPFO</name>
<dbReference type="EC" id="2.6.1.1" evidence="4"/>
<dbReference type="InterPro" id="IPR004839">
    <property type="entry name" value="Aminotransferase_I/II_large"/>
</dbReference>
<dbReference type="InParanoid" id="A0A6L2PXQ4"/>